<dbReference type="EMBL" id="CAACVI010000009">
    <property type="protein sequence ID" value="VEN73442.1"/>
    <property type="molecule type" value="Genomic_DNA"/>
</dbReference>
<name>A0A484HIL7_9BACT</name>
<dbReference type="AlphaFoldDB" id="A0A484HIL7"/>
<evidence type="ECO:0000313" key="1">
    <source>
        <dbReference type="EMBL" id="VEN73442.1"/>
    </source>
</evidence>
<organism evidence="1">
    <name type="scientific">uncultured Desulfobacteraceae bacterium</name>
    <dbReference type="NCBI Taxonomy" id="218296"/>
    <lineage>
        <taxon>Bacteria</taxon>
        <taxon>Pseudomonadati</taxon>
        <taxon>Thermodesulfobacteriota</taxon>
        <taxon>Desulfobacteria</taxon>
        <taxon>Desulfobacterales</taxon>
        <taxon>Desulfobacteraceae</taxon>
        <taxon>environmental samples</taxon>
    </lineage>
</organism>
<sequence>MEESGDCVEPEGLYGTYINSKIASKLPPVSPCRINGMDVLSLREPDGMLSALYGNDFLKPDRLWINGKWVKTN</sequence>
<accession>A0A484HIL7</accession>
<reference evidence="1" key="1">
    <citation type="submission" date="2019-01" db="EMBL/GenBank/DDBJ databases">
        <authorList>
            <consortium name="Genoscope - CEA"/>
            <person name="William W."/>
        </authorList>
    </citation>
    <scope>NUCLEOTIDE SEQUENCE</scope>
    <source>
        <strain evidence="1">CR-1</strain>
    </source>
</reference>
<gene>
    <name evidence="1" type="ORF">EPICR_170059</name>
</gene>
<protein>
    <submittedName>
        <fullName evidence="1">Uncharacterized protein</fullName>
    </submittedName>
</protein>
<proteinExistence type="predicted"/>